<sequence>MDNKIAILVDSCSDVPAAIMEKDYIEMIPMEVYFGQESLRDRVDIEPDEFYERLKKANKLPSTSSPTGESIHSAFQSLIDRGYNQIIAICISSALSGTAQQVSIISEEFPDIITNVINTKNIGIGSGLTAVYASQLIDNGINFEELITELERSALKTKVFFYVPTLDYLIAGGRIGRVSGMVGSILKIKPIISCDSDGVYYPVAKARSEKSAISKIKRTISELIGESKNYNLAVVHGSNPTLMENVYEEFKESFDGFKNIFKGDISPALGVHTGPGLIGVGVQVLD</sequence>
<dbReference type="InterPro" id="IPR003797">
    <property type="entry name" value="DegV"/>
</dbReference>
<dbReference type="PATRIC" id="fig|701521.8.peg.1712"/>
<dbReference type="eggNOG" id="COG1307">
    <property type="taxonomic scope" value="Bacteria"/>
</dbReference>
<dbReference type="InterPro" id="IPR050270">
    <property type="entry name" value="DegV_domain_contain"/>
</dbReference>
<dbReference type="PANTHER" id="PTHR33434">
    <property type="entry name" value="DEGV DOMAIN-CONTAINING PROTEIN DR_1986-RELATED"/>
    <property type="match status" value="1"/>
</dbReference>
<dbReference type="PANTHER" id="PTHR33434:SF2">
    <property type="entry name" value="FATTY ACID-BINDING PROTEIN TM_1468"/>
    <property type="match status" value="1"/>
</dbReference>
<proteinExistence type="predicted"/>
<dbReference type="Pfam" id="PF02645">
    <property type="entry name" value="DegV"/>
    <property type="match status" value="1"/>
</dbReference>
<dbReference type="NCBIfam" id="TIGR00762">
    <property type="entry name" value="DegV"/>
    <property type="match status" value="1"/>
</dbReference>
<keyword evidence="4" id="KW-1185">Reference proteome</keyword>
<dbReference type="GO" id="GO:0008289">
    <property type="term" value="F:lipid binding"/>
    <property type="evidence" value="ECO:0007669"/>
    <property type="project" value="UniProtKB-KW"/>
</dbReference>
<dbReference type="Proteomes" id="UP000005444">
    <property type="component" value="Chromosome"/>
</dbReference>
<dbReference type="AlphaFoldDB" id="G8PBW5"/>
<evidence type="ECO:0000313" key="4">
    <source>
        <dbReference type="Proteomes" id="UP000005444"/>
    </source>
</evidence>
<name>G8PBW5_PEDCP</name>
<reference evidence="3 4" key="1">
    <citation type="journal article" date="2012" name="J. Bacteriol.">
        <title>Complete Genome Sequence of the Beer Spoilage Organism Pediococcus claussenii ATCC BAA-344T.</title>
        <authorList>
            <person name="Pittet V."/>
            <person name="Abegunde T."/>
            <person name="Marfleet T."/>
            <person name="Haakensen M."/>
            <person name="Morrow K."/>
            <person name="Jayaprakash T."/>
            <person name="Schroeder K."/>
            <person name="Trost B."/>
            <person name="Byrns S."/>
            <person name="Bergsveinson J."/>
            <person name="Kusalik A."/>
            <person name="Ziola B."/>
        </authorList>
    </citation>
    <scope>NUCLEOTIDE SEQUENCE [LARGE SCALE GENOMIC DNA]</scope>
    <source>
        <strain evidence="3 4">ATCC BAA-344</strain>
    </source>
</reference>
<organism evidence="3 4">
    <name type="scientific">Pediococcus claussenii (strain ATCC BAA-344 / DSM 14800 / JCM 18046 / KCTC 3811 / LMG 21948 / P06)</name>
    <dbReference type="NCBI Taxonomy" id="701521"/>
    <lineage>
        <taxon>Bacteria</taxon>
        <taxon>Bacillati</taxon>
        <taxon>Bacillota</taxon>
        <taxon>Bacilli</taxon>
        <taxon>Lactobacillales</taxon>
        <taxon>Lactobacillaceae</taxon>
        <taxon>Pediococcus</taxon>
    </lineage>
</organism>
<protein>
    <submittedName>
        <fullName evidence="3">EDD, DegV family domain protein</fullName>
    </submittedName>
</protein>
<dbReference type="STRING" id="701521.PECL_1811"/>
<dbReference type="PROSITE" id="PS51482">
    <property type="entry name" value="DEGV"/>
    <property type="match status" value="1"/>
</dbReference>
<dbReference type="RefSeq" id="WP_014216217.1">
    <property type="nucleotide sequence ID" value="NC_016605.1"/>
</dbReference>
<comment type="function">
    <text evidence="1">May bind long-chain fatty acids, such as palmitate, and may play a role in lipid transport or fatty acid metabolism.</text>
</comment>
<keyword evidence="2" id="KW-0446">Lipid-binding</keyword>
<accession>G8PBW5</accession>
<dbReference type="KEGG" id="pce:PECL_1811"/>
<evidence type="ECO:0000313" key="3">
    <source>
        <dbReference type="EMBL" id="AEV96023.1"/>
    </source>
</evidence>
<evidence type="ECO:0000256" key="2">
    <source>
        <dbReference type="ARBA" id="ARBA00023121"/>
    </source>
</evidence>
<gene>
    <name evidence="3" type="ordered locus">PECL_1811</name>
</gene>
<dbReference type="HOGENOM" id="CLU_048251_4_3_9"/>
<dbReference type="Gene3D" id="3.30.1180.10">
    <property type="match status" value="1"/>
</dbReference>
<dbReference type="EMBL" id="CP003137">
    <property type="protein sequence ID" value="AEV96023.1"/>
    <property type="molecule type" value="Genomic_DNA"/>
</dbReference>
<dbReference type="Gene3D" id="3.40.50.10170">
    <property type="match status" value="1"/>
</dbReference>
<evidence type="ECO:0000256" key="1">
    <source>
        <dbReference type="ARBA" id="ARBA00003238"/>
    </source>
</evidence>
<dbReference type="InterPro" id="IPR043168">
    <property type="entry name" value="DegV_C"/>
</dbReference>
<dbReference type="SUPFAM" id="SSF82549">
    <property type="entry name" value="DAK1/DegV-like"/>
    <property type="match status" value="1"/>
</dbReference>